<keyword evidence="1" id="KW-0812">Transmembrane</keyword>
<keyword evidence="3" id="KW-1185">Reference proteome</keyword>
<protein>
    <submittedName>
        <fullName evidence="2">Uncharacterized protein</fullName>
    </submittedName>
</protein>
<reference evidence="2 3" key="1">
    <citation type="journal article" date="2014" name="PLoS ONE">
        <title>Global Analysis of Gene Expression Profiles in Physic Nut (Jatropha curcas L.) Seedlings Exposed to Salt Stress.</title>
        <authorList>
            <person name="Zhang L."/>
            <person name="Zhang C."/>
            <person name="Wu P."/>
            <person name="Chen Y."/>
            <person name="Li M."/>
            <person name="Jiang H."/>
            <person name="Wu G."/>
        </authorList>
    </citation>
    <scope>NUCLEOTIDE SEQUENCE [LARGE SCALE GENOMIC DNA]</scope>
    <source>
        <strain evidence="3">cv. GZQX0401</strain>
        <tissue evidence="2">Young leaves</tissue>
    </source>
</reference>
<dbReference type="InterPro" id="IPR012340">
    <property type="entry name" value="NA-bd_OB-fold"/>
</dbReference>
<dbReference type="GO" id="GO:0006351">
    <property type="term" value="P:DNA-templated transcription"/>
    <property type="evidence" value="ECO:0007669"/>
    <property type="project" value="InterPro"/>
</dbReference>
<evidence type="ECO:0000313" key="2">
    <source>
        <dbReference type="EMBL" id="KDP44278.1"/>
    </source>
</evidence>
<gene>
    <name evidence="2" type="ORF">JCGZ_05745</name>
</gene>
<dbReference type="InterPro" id="IPR005570">
    <property type="entry name" value="RPABC3"/>
</dbReference>
<dbReference type="Pfam" id="PF03870">
    <property type="entry name" value="RNA_pol_Rpb8"/>
    <property type="match status" value="1"/>
</dbReference>
<dbReference type="SMART" id="SM00658">
    <property type="entry name" value="RPOL8c"/>
    <property type="match status" value="1"/>
</dbReference>
<dbReference type="EMBL" id="KK914256">
    <property type="protein sequence ID" value="KDP44278.1"/>
    <property type="molecule type" value="Genomic_DNA"/>
</dbReference>
<dbReference type="Gene3D" id="2.40.50.140">
    <property type="entry name" value="Nucleic acid-binding proteins"/>
    <property type="match status" value="1"/>
</dbReference>
<dbReference type="OrthoDB" id="20018at2759"/>
<sequence>MEDIIVVDSMDKKFDKEAHRERLEMQITLDVNTEIYPIKIKDKFALLITPTLHADGTGDTGYYIQPYFDMFGYYVIDTFIQNRVRKNRKEEERRGIFLHSPIQHQPSCSGDSRSSNRWIFVTFGYVVLCSLFLILTEGILIWRFRD</sequence>
<accession>A0A067LAQ0</accession>
<dbReference type="AlphaFoldDB" id="A0A067LAQ0"/>
<keyword evidence="1" id="KW-0472">Membrane</keyword>
<feature type="transmembrane region" description="Helical" evidence="1">
    <location>
        <begin position="118"/>
        <end position="142"/>
    </location>
</feature>
<organism evidence="2 3">
    <name type="scientific">Jatropha curcas</name>
    <name type="common">Barbados nut</name>
    <dbReference type="NCBI Taxonomy" id="180498"/>
    <lineage>
        <taxon>Eukaryota</taxon>
        <taxon>Viridiplantae</taxon>
        <taxon>Streptophyta</taxon>
        <taxon>Embryophyta</taxon>
        <taxon>Tracheophyta</taxon>
        <taxon>Spermatophyta</taxon>
        <taxon>Magnoliopsida</taxon>
        <taxon>eudicotyledons</taxon>
        <taxon>Gunneridae</taxon>
        <taxon>Pentapetalae</taxon>
        <taxon>rosids</taxon>
        <taxon>fabids</taxon>
        <taxon>Malpighiales</taxon>
        <taxon>Euphorbiaceae</taxon>
        <taxon>Crotonoideae</taxon>
        <taxon>Jatropheae</taxon>
        <taxon>Jatropha</taxon>
    </lineage>
</organism>
<evidence type="ECO:0000256" key="1">
    <source>
        <dbReference type="SAM" id="Phobius"/>
    </source>
</evidence>
<dbReference type="PANTHER" id="PTHR10917:SF1">
    <property type="entry name" value="DNA-DIRECTED RNA POLYMERASE I, II"/>
    <property type="match status" value="1"/>
</dbReference>
<dbReference type="GO" id="GO:0003899">
    <property type="term" value="F:DNA-directed RNA polymerase activity"/>
    <property type="evidence" value="ECO:0007669"/>
    <property type="project" value="InterPro"/>
</dbReference>
<dbReference type="GO" id="GO:0005736">
    <property type="term" value="C:RNA polymerase I complex"/>
    <property type="evidence" value="ECO:0007669"/>
    <property type="project" value="TreeGrafter"/>
</dbReference>
<dbReference type="Proteomes" id="UP000027138">
    <property type="component" value="Unassembled WGS sequence"/>
</dbReference>
<dbReference type="GO" id="GO:0005665">
    <property type="term" value="C:RNA polymerase II, core complex"/>
    <property type="evidence" value="ECO:0007669"/>
    <property type="project" value="TreeGrafter"/>
</dbReference>
<dbReference type="STRING" id="180498.A0A067LAQ0"/>
<name>A0A067LAQ0_JATCU</name>
<dbReference type="SUPFAM" id="SSF50249">
    <property type="entry name" value="Nucleic acid-binding proteins"/>
    <property type="match status" value="1"/>
</dbReference>
<dbReference type="PANTHER" id="PTHR10917">
    <property type="entry name" value="DNA-DIRECTED RNA POLYMERASES I, II, AND III SUBUNIT RPABC3"/>
    <property type="match status" value="1"/>
</dbReference>
<evidence type="ECO:0000313" key="3">
    <source>
        <dbReference type="Proteomes" id="UP000027138"/>
    </source>
</evidence>
<keyword evidence="1" id="KW-1133">Transmembrane helix</keyword>
<dbReference type="GO" id="GO:0005666">
    <property type="term" value="C:RNA polymerase III complex"/>
    <property type="evidence" value="ECO:0007669"/>
    <property type="project" value="TreeGrafter"/>
</dbReference>
<proteinExistence type="predicted"/>